<organism evidence="2 3">
    <name type="scientific">Streptomyces ehimensis</name>
    <dbReference type="NCBI Taxonomy" id="68195"/>
    <lineage>
        <taxon>Bacteria</taxon>
        <taxon>Bacillati</taxon>
        <taxon>Actinomycetota</taxon>
        <taxon>Actinomycetes</taxon>
        <taxon>Kitasatosporales</taxon>
        <taxon>Streptomycetaceae</taxon>
        <taxon>Streptomyces</taxon>
    </lineage>
</organism>
<comment type="caution">
    <text evidence="2">The sequence shown here is derived from an EMBL/GenBank/DDBJ whole genome shotgun (WGS) entry which is preliminary data.</text>
</comment>
<reference evidence="3" key="1">
    <citation type="journal article" date="2019" name="Int. J. Syst. Evol. Microbiol.">
        <title>The Global Catalogue of Microorganisms (GCM) 10K type strain sequencing project: providing services to taxonomists for standard genome sequencing and annotation.</title>
        <authorList>
            <consortium name="The Broad Institute Genomics Platform"/>
            <consortium name="The Broad Institute Genome Sequencing Center for Infectious Disease"/>
            <person name="Wu L."/>
            <person name="Ma J."/>
        </authorList>
    </citation>
    <scope>NUCLEOTIDE SEQUENCE [LARGE SCALE GENOMIC DNA]</scope>
    <source>
        <strain evidence="3">CECT 8064</strain>
    </source>
</reference>
<name>A0ABV9BKN9_9ACTN</name>
<dbReference type="EMBL" id="JBHSFS010000007">
    <property type="protein sequence ID" value="MFC4514658.1"/>
    <property type="molecule type" value="Genomic_DNA"/>
</dbReference>
<gene>
    <name evidence="2" type="ORF">ACFPEN_17125</name>
</gene>
<evidence type="ECO:0000313" key="2">
    <source>
        <dbReference type="EMBL" id="MFC4514658.1"/>
    </source>
</evidence>
<protein>
    <submittedName>
        <fullName evidence="2">DUF397 domain-containing protein</fullName>
    </submittedName>
</protein>
<dbReference type="RefSeq" id="WP_417923057.1">
    <property type="nucleotide sequence ID" value="NZ_JBHSFS010000007.1"/>
</dbReference>
<accession>A0ABV9BKN9</accession>
<proteinExistence type="predicted"/>
<evidence type="ECO:0000259" key="1">
    <source>
        <dbReference type="Pfam" id="PF04149"/>
    </source>
</evidence>
<dbReference type="Pfam" id="PF04149">
    <property type="entry name" value="DUF397"/>
    <property type="match status" value="1"/>
</dbReference>
<sequence>MTVFTWQKSSYSGDDSSCLYLAPSPAGTIHLRESDDPDVILTTTPARLRPLITHIKAGGLTPTPDRADP</sequence>
<dbReference type="InterPro" id="IPR007278">
    <property type="entry name" value="DUF397"/>
</dbReference>
<dbReference type="Proteomes" id="UP001595990">
    <property type="component" value="Unassembled WGS sequence"/>
</dbReference>
<evidence type="ECO:0000313" key="3">
    <source>
        <dbReference type="Proteomes" id="UP001595990"/>
    </source>
</evidence>
<keyword evidence="3" id="KW-1185">Reference proteome</keyword>
<feature type="domain" description="DUF397" evidence="1">
    <location>
        <begin position="5"/>
        <end position="56"/>
    </location>
</feature>